<dbReference type="RefSeq" id="WP_081105132.1">
    <property type="nucleotide sequence ID" value="NZ_CP014060.2"/>
</dbReference>
<protein>
    <submittedName>
        <fullName evidence="2">HNH endonuclease</fullName>
    </submittedName>
</protein>
<keyword evidence="2" id="KW-0255">Endonuclease</keyword>
<keyword evidence="2" id="KW-0540">Nuclease</keyword>
<sequence>MDIATITKDNKERRMNFWWVNHSKSYKKELEGGYIWCPQVRPGQVQRIPWLNVAKVRPGDVIISYAKQHVQAIGIALSAAIDSPPKPGYSEMGWDKEGWEVGVRWERLPMPFSLQDYMETIRAFLAPRNAPLLPNGNAQLAYLSAISSEFGRWLLSNVETNEALIFGVSADAELEAQPIPATEKARLYQARVGQGAYRREVLKLEPKCRLTGVSDPGFLVASHIKPWRNSSNAERLDGHNGLMLAPHVDRLFDQGWISFLGNGELLVRSAALVTLRAWGLPERQNVGAFSARTAGYLEFHRDMVFGAARGF</sequence>
<organism evidence="2 3">
    <name type="scientific">Alcaligenes xylosoxydans xylosoxydans</name>
    <name type="common">Achromobacter xylosoxidans</name>
    <dbReference type="NCBI Taxonomy" id="85698"/>
    <lineage>
        <taxon>Bacteria</taxon>
        <taxon>Pseudomonadati</taxon>
        <taxon>Pseudomonadota</taxon>
        <taxon>Betaproteobacteria</taxon>
        <taxon>Burkholderiales</taxon>
        <taxon>Alcaligenaceae</taxon>
        <taxon>Achromobacter</taxon>
    </lineage>
</organism>
<dbReference type="Proteomes" id="UP000060602">
    <property type="component" value="Chromosome"/>
</dbReference>
<dbReference type="Pfam" id="PF13391">
    <property type="entry name" value="HNH_2"/>
    <property type="match status" value="1"/>
</dbReference>
<reference evidence="3" key="1">
    <citation type="submission" date="2015-12" db="EMBL/GenBank/DDBJ databases">
        <title>FDA dAtabase for Regulatory Grade micrObial Sequences (FDA-ARGOS): Supporting development and validation of Infectious Disease Dx tests.</title>
        <authorList>
            <person name="Case J."/>
            <person name="Tallon L."/>
            <person name="Sadzewicz L."/>
            <person name="Sengamalay N."/>
            <person name="Ott S."/>
            <person name="Godinez A."/>
            <person name="Nagaraj S."/>
            <person name="Nadendla S."/>
            <person name="Sichtig H."/>
        </authorList>
    </citation>
    <scope>NUCLEOTIDE SEQUENCE [LARGE SCALE GENOMIC DNA]</scope>
    <source>
        <strain evidence="3">FDAARGOS_147</strain>
    </source>
</reference>
<evidence type="ECO:0000313" key="3">
    <source>
        <dbReference type="Proteomes" id="UP000060602"/>
    </source>
</evidence>
<evidence type="ECO:0000313" key="2">
    <source>
        <dbReference type="EMBL" id="AUZ18171.1"/>
    </source>
</evidence>
<evidence type="ECO:0000259" key="1">
    <source>
        <dbReference type="Pfam" id="PF13391"/>
    </source>
</evidence>
<proteinExistence type="predicted"/>
<accession>A0A2L0PTX0</accession>
<dbReference type="AlphaFoldDB" id="A0A2L0PTX0"/>
<keyword evidence="2" id="KW-0378">Hydrolase</keyword>
<feature type="domain" description="HNH nuclease" evidence="1">
    <location>
        <begin position="208"/>
        <end position="259"/>
    </location>
</feature>
<dbReference type="InterPro" id="IPR003615">
    <property type="entry name" value="HNH_nuc"/>
</dbReference>
<name>A0A2L0PTX0_ALCXX</name>
<dbReference type="GO" id="GO:0004519">
    <property type="term" value="F:endonuclease activity"/>
    <property type="evidence" value="ECO:0007669"/>
    <property type="project" value="UniProtKB-KW"/>
</dbReference>
<gene>
    <name evidence="2" type="ORF">AL504_31725</name>
</gene>
<dbReference type="EMBL" id="CP014060">
    <property type="protein sequence ID" value="AUZ18171.1"/>
    <property type="molecule type" value="Genomic_DNA"/>
</dbReference>